<dbReference type="OrthoDB" id="9799640at2"/>
<dbReference type="SUPFAM" id="SSF54292">
    <property type="entry name" value="2Fe-2S ferredoxin-like"/>
    <property type="match status" value="1"/>
</dbReference>
<organism evidence="8 9">
    <name type="scientific">Emcibacter nanhaiensis</name>
    <dbReference type="NCBI Taxonomy" id="1505037"/>
    <lineage>
        <taxon>Bacteria</taxon>
        <taxon>Pseudomonadati</taxon>
        <taxon>Pseudomonadota</taxon>
        <taxon>Alphaproteobacteria</taxon>
        <taxon>Emcibacterales</taxon>
        <taxon>Emcibacteraceae</taxon>
        <taxon>Emcibacter</taxon>
    </lineage>
</organism>
<evidence type="ECO:0000259" key="7">
    <source>
        <dbReference type="PROSITE" id="PS51085"/>
    </source>
</evidence>
<comment type="cofactor">
    <cofactor evidence="6">
        <name>[2Fe-2S] cluster</name>
        <dbReference type="ChEBI" id="CHEBI:190135"/>
    </cofactor>
</comment>
<evidence type="ECO:0000313" key="8">
    <source>
        <dbReference type="EMBL" id="TPD59867.1"/>
    </source>
</evidence>
<reference evidence="9" key="1">
    <citation type="submission" date="2019-06" db="EMBL/GenBank/DDBJ databases">
        <title>The complete genome of Emcibacter congregatus ZYLT.</title>
        <authorList>
            <person name="Zhao Z."/>
        </authorList>
    </citation>
    <scope>NUCLEOTIDE SEQUENCE [LARGE SCALE GENOMIC DNA]</scope>
    <source>
        <strain evidence="9">MCCC 1A06723</strain>
    </source>
</reference>
<feature type="domain" description="2Fe-2S ferredoxin-type" evidence="7">
    <location>
        <begin position="2"/>
        <end position="105"/>
    </location>
</feature>
<proteinExistence type="inferred from homology"/>
<evidence type="ECO:0000256" key="5">
    <source>
        <dbReference type="ARBA" id="ARBA00023014"/>
    </source>
</evidence>
<dbReference type="GO" id="GO:0046872">
    <property type="term" value="F:metal ion binding"/>
    <property type="evidence" value="ECO:0007669"/>
    <property type="project" value="UniProtKB-KW"/>
</dbReference>
<keyword evidence="5" id="KW-0411">Iron-sulfur</keyword>
<dbReference type="GO" id="GO:0051537">
    <property type="term" value="F:2 iron, 2 sulfur cluster binding"/>
    <property type="evidence" value="ECO:0007669"/>
    <property type="project" value="UniProtKB-KW"/>
</dbReference>
<dbReference type="AlphaFoldDB" id="A0A501PID7"/>
<comment type="caution">
    <text evidence="8">The sequence shown here is derived from an EMBL/GenBank/DDBJ whole genome shotgun (WGS) entry which is preliminary data.</text>
</comment>
<dbReference type="InterPro" id="IPR001055">
    <property type="entry name" value="Adrenodoxin-like"/>
</dbReference>
<dbReference type="Gene3D" id="3.10.20.30">
    <property type="match status" value="1"/>
</dbReference>
<dbReference type="PANTHER" id="PTHR23426:SF65">
    <property type="entry name" value="FERREDOXIN-2, MITOCHONDRIAL"/>
    <property type="match status" value="1"/>
</dbReference>
<evidence type="ECO:0000256" key="3">
    <source>
        <dbReference type="ARBA" id="ARBA00022723"/>
    </source>
</evidence>
<name>A0A501PID7_9PROT</name>
<gene>
    <name evidence="8" type="ORF">FIV46_10325</name>
</gene>
<accession>A0A501PID7</accession>
<keyword evidence="4" id="KW-0408">Iron</keyword>
<evidence type="ECO:0000256" key="6">
    <source>
        <dbReference type="ARBA" id="ARBA00034078"/>
    </source>
</evidence>
<dbReference type="GO" id="GO:0140647">
    <property type="term" value="P:P450-containing electron transport chain"/>
    <property type="evidence" value="ECO:0007669"/>
    <property type="project" value="InterPro"/>
</dbReference>
<keyword evidence="3" id="KW-0479">Metal-binding</keyword>
<dbReference type="PROSITE" id="PS51085">
    <property type="entry name" value="2FE2S_FER_2"/>
    <property type="match status" value="1"/>
</dbReference>
<dbReference type="RefSeq" id="WP_139940838.1">
    <property type="nucleotide sequence ID" value="NZ_JBHSYP010000006.1"/>
</dbReference>
<protein>
    <submittedName>
        <fullName evidence="8">2Fe-2S iron-sulfur cluster binding domain-containing protein</fullName>
    </submittedName>
</protein>
<dbReference type="InterPro" id="IPR001041">
    <property type="entry name" value="2Fe-2S_ferredoxin-type"/>
</dbReference>
<evidence type="ECO:0000313" key="9">
    <source>
        <dbReference type="Proteomes" id="UP000319148"/>
    </source>
</evidence>
<dbReference type="CDD" id="cd00207">
    <property type="entry name" value="fer2"/>
    <property type="match status" value="1"/>
</dbReference>
<dbReference type="Pfam" id="PF00111">
    <property type="entry name" value="Fer2"/>
    <property type="match status" value="1"/>
</dbReference>
<evidence type="ECO:0000256" key="1">
    <source>
        <dbReference type="ARBA" id="ARBA00010914"/>
    </source>
</evidence>
<dbReference type="Proteomes" id="UP000319148">
    <property type="component" value="Unassembled WGS sequence"/>
</dbReference>
<evidence type="ECO:0000256" key="4">
    <source>
        <dbReference type="ARBA" id="ARBA00023004"/>
    </source>
</evidence>
<dbReference type="InterPro" id="IPR036010">
    <property type="entry name" value="2Fe-2S_ferredoxin-like_sf"/>
</dbReference>
<dbReference type="PANTHER" id="PTHR23426">
    <property type="entry name" value="FERREDOXIN/ADRENODOXIN"/>
    <property type="match status" value="1"/>
</dbReference>
<keyword evidence="9" id="KW-1185">Reference proteome</keyword>
<dbReference type="PRINTS" id="PR00355">
    <property type="entry name" value="ADRENODOXIN"/>
</dbReference>
<keyword evidence="2" id="KW-0001">2Fe-2S</keyword>
<sequence>MPKITYIEYDGEEHVVEASEGSTVMQTAVDNGVPGIDGDCGGFCSCATCHVYVEPAWIDKVGPPNDDEAAMLDYAGNIRDNSRLGCQITITEELDGLVVRTPESQH</sequence>
<evidence type="ECO:0000256" key="2">
    <source>
        <dbReference type="ARBA" id="ARBA00022714"/>
    </source>
</evidence>
<dbReference type="EMBL" id="VFIY01000010">
    <property type="protein sequence ID" value="TPD59867.1"/>
    <property type="molecule type" value="Genomic_DNA"/>
</dbReference>
<dbReference type="GO" id="GO:0009055">
    <property type="term" value="F:electron transfer activity"/>
    <property type="evidence" value="ECO:0007669"/>
    <property type="project" value="TreeGrafter"/>
</dbReference>
<comment type="similarity">
    <text evidence="1">Belongs to the adrenodoxin/putidaredoxin family.</text>
</comment>
<dbReference type="InterPro" id="IPR012675">
    <property type="entry name" value="Beta-grasp_dom_sf"/>
</dbReference>